<dbReference type="OMA" id="QLSEHHD"/>
<comment type="caution">
    <text evidence="2">The sequence shown here is derived from an EMBL/GenBank/DDBJ whole genome shotgun (WGS) entry which is preliminary data.</text>
</comment>
<sequence>MSDYDLRPGGSLKLKGAVVEGGIVKKKKKKSKRKAERDELVMENVVKQVIQEDKPGSASGSGRNTPTVVGSSDSGPRKTDAERRFEETQKKRLAERVAKLAGKTHKDRVNDFNAKLEALSEHHDIPKVGPG</sequence>
<evidence type="ECO:0008006" key="4">
    <source>
        <dbReference type="Google" id="ProtNLM"/>
    </source>
</evidence>
<organism evidence="2 3">
    <name type="scientific">Agaricus bisporus var. burnettii</name>
    <dbReference type="NCBI Taxonomy" id="192524"/>
    <lineage>
        <taxon>Eukaryota</taxon>
        <taxon>Fungi</taxon>
        <taxon>Dikarya</taxon>
        <taxon>Basidiomycota</taxon>
        <taxon>Agaricomycotina</taxon>
        <taxon>Agaricomycetes</taxon>
        <taxon>Agaricomycetidae</taxon>
        <taxon>Agaricales</taxon>
        <taxon>Agaricineae</taxon>
        <taxon>Agaricaceae</taxon>
        <taxon>Agaricus</taxon>
    </lineage>
</organism>
<feature type="region of interest" description="Disordered" evidence="1">
    <location>
        <begin position="49"/>
        <end position="92"/>
    </location>
</feature>
<feature type="compositionally biased region" description="Basic and acidic residues" evidence="1">
    <location>
        <begin position="75"/>
        <end position="92"/>
    </location>
</feature>
<dbReference type="EMBL" id="JABXXO010000001">
    <property type="protein sequence ID" value="KAF7784082.1"/>
    <property type="molecule type" value="Genomic_DNA"/>
</dbReference>
<feature type="compositionally biased region" description="Polar residues" evidence="1">
    <location>
        <begin position="58"/>
        <end position="74"/>
    </location>
</feature>
<dbReference type="GO" id="GO:0005730">
    <property type="term" value="C:nucleolus"/>
    <property type="evidence" value="ECO:0007669"/>
    <property type="project" value="TreeGrafter"/>
</dbReference>
<dbReference type="AlphaFoldDB" id="A0A8H7FAA8"/>
<dbReference type="PANTHER" id="PTHR13282:SF6">
    <property type="entry name" value="PROTEIN FAM32A"/>
    <property type="match status" value="1"/>
</dbReference>
<dbReference type="Proteomes" id="UP000629468">
    <property type="component" value="Unassembled WGS sequence"/>
</dbReference>
<dbReference type="InterPro" id="IPR013865">
    <property type="entry name" value="FAM32A"/>
</dbReference>
<proteinExistence type="predicted"/>
<accession>A0A8H7FAA8</accession>
<gene>
    <name evidence="2" type="ORF">Agabi119p4_247</name>
</gene>
<dbReference type="Pfam" id="PF08555">
    <property type="entry name" value="FAM32A"/>
    <property type="match status" value="1"/>
</dbReference>
<dbReference type="PANTHER" id="PTHR13282">
    <property type="entry name" value="PROTEIN FAM32A"/>
    <property type="match status" value="1"/>
</dbReference>
<name>A0A8H7FAA8_AGABI</name>
<protein>
    <recommendedName>
        <fullName evidence="4">DUF1754-domain-containing protein</fullName>
    </recommendedName>
</protein>
<evidence type="ECO:0000313" key="2">
    <source>
        <dbReference type="EMBL" id="KAF7784082.1"/>
    </source>
</evidence>
<evidence type="ECO:0000256" key="1">
    <source>
        <dbReference type="SAM" id="MobiDB-lite"/>
    </source>
</evidence>
<reference evidence="2 3" key="1">
    <citation type="journal article" name="Sci. Rep.">
        <title>Telomere-to-telomere assembled and centromere annotated genomes of the two main subspecies of the button mushroom Agaricus bisporus reveal especially polymorphic chromosome ends.</title>
        <authorList>
            <person name="Sonnenberg A.S.M."/>
            <person name="Sedaghat-Telgerd N."/>
            <person name="Lavrijssen B."/>
            <person name="Ohm R.A."/>
            <person name="Hendrickx P.M."/>
            <person name="Scholtmeijer K."/>
            <person name="Baars J.J.P."/>
            <person name="van Peer A."/>
        </authorList>
    </citation>
    <scope>NUCLEOTIDE SEQUENCE [LARGE SCALE GENOMIC DNA]</scope>
    <source>
        <strain evidence="2 3">H119_p4</strain>
    </source>
</reference>
<evidence type="ECO:0000313" key="3">
    <source>
        <dbReference type="Proteomes" id="UP000629468"/>
    </source>
</evidence>